<name>A0A9D4J8Y1_DREPO</name>
<gene>
    <name evidence="1" type="ORF">DPMN_153466</name>
</gene>
<comment type="caution">
    <text evidence="1">The sequence shown here is derived from an EMBL/GenBank/DDBJ whole genome shotgun (WGS) entry which is preliminary data.</text>
</comment>
<reference evidence="1" key="1">
    <citation type="journal article" date="2019" name="bioRxiv">
        <title>The Genome of the Zebra Mussel, Dreissena polymorpha: A Resource for Invasive Species Research.</title>
        <authorList>
            <person name="McCartney M.A."/>
            <person name="Auch B."/>
            <person name="Kono T."/>
            <person name="Mallez S."/>
            <person name="Zhang Y."/>
            <person name="Obille A."/>
            <person name="Becker A."/>
            <person name="Abrahante J.E."/>
            <person name="Garbe J."/>
            <person name="Badalamenti J.P."/>
            <person name="Herman A."/>
            <person name="Mangelson H."/>
            <person name="Liachko I."/>
            <person name="Sullivan S."/>
            <person name="Sone E.D."/>
            <person name="Koren S."/>
            <person name="Silverstein K.A.T."/>
            <person name="Beckman K.B."/>
            <person name="Gohl D.M."/>
        </authorList>
    </citation>
    <scope>NUCLEOTIDE SEQUENCE</scope>
    <source>
        <strain evidence="1">Duluth1</strain>
        <tissue evidence="1">Whole animal</tissue>
    </source>
</reference>
<protein>
    <submittedName>
        <fullName evidence="1">Uncharacterized protein</fullName>
    </submittedName>
</protein>
<proteinExistence type="predicted"/>
<evidence type="ECO:0000313" key="2">
    <source>
        <dbReference type="Proteomes" id="UP000828390"/>
    </source>
</evidence>
<evidence type="ECO:0000313" key="1">
    <source>
        <dbReference type="EMBL" id="KAH3799848.1"/>
    </source>
</evidence>
<reference evidence="1" key="2">
    <citation type="submission" date="2020-11" db="EMBL/GenBank/DDBJ databases">
        <authorList>
            <person name="McCartney M.A."/>
            <person name="Auch B."/>
            <person name="Kono T."/>
            <person name="Mallez S."/>
            <person name="Becker A."/>
            <person name="Gohl D.M."/>
            <person name="Silverstein K.A.T."/>
            <person name="Koren S."/>
            <person name="Bechman K.B."/>
            <person name="Herman A."/>
            <person name="Abrahante J.E."/>
            <person name="Garbe J."/>
        </authorList>
    </citation>
    <scope>NUCLEOTIDE SEQUENCE</scope>
    <source>
        <strain evidence="1">Duluth1</strain>
        <tissue evidence="1">Whole animal</tissue>
    </source>
</reference>
<keyword evidence="2" id="KW-1185">Reference proteome</keyword>
<sequence length="136" mass="15423">MSKSGDLSLKDDLSYELSPHDPSLFEAKNILRKADKPQIIQAIRDHAENASSDAVMQYISETDCVVLGGGFLLHRTQWKNSESYAGFAVRHCGQETVVLMITKTVLLSKTTHTRDEEIREPYCECHQRNRMLIKKG</sequence>
<dbReference type="EMBL" id="JAIWYP010000007">
    <property type="protein sequence ID" value="KAH3799848.1"/>
    <property type="molecule type" value="Genomic_DNA"/>
</dbReference>
<accession>A0A9D4J8Y1</accession>
<dbReference type="Proteomes" id="UP000828390">
    <property type="component" value="Unassembled WGS sequence"/>
</dbReference>
<organism evidence="1 2">
    <name type="scientific">Dreissena polymorpha</name>
    <name type="common">Zebra mussel</name>
    <name type="synonym">Mytilus polymorpha</name>
    <dbReference type="NCBI Taxonomy" id="45954"/>
    <lineage>
        <taxon>Eukaryota</taxon>
        <taxon>Metazoa</taxon>
        <taxon>Spiralia</taxon>
        <taxon>Lophotrochozoa</taxon>
        <taxon>Mollusca</taxon>
        <taxon>Bivalvia</taxon>
        <taxon>Autobranchia</taxon>
        <taxon>Heteroconchia</taxon>
        <taxon>Euheterodonta</taxon>
        <taxon>Imparidentia</taxon>
        <taxon>Neoheterodontei</taxon>
        <taxon>Myida</taxon>
        <taxon>Dreissenoidea</taxon>
        <taxon>Dreissenidae</taxon>
        <taxon>Dreissena</taxon>
    </lineage>
</organism>
<dbReference type="AlphaFoldDB" id="A0A9D4J8Y1"/>